<reference evidence="1 2" key="1">
    <citation type="journal article" date="2022" name="Nat. Genet.">
        <title>Improved pea reference genome and pan-genome highlight genomic features and evolutionary characteristics.</title>
        <authorList>
            <person name="Yang T."/>
            <person name="Liu R."/>
            <person name="Luo Y."/>
            <person name="Hu S."/>
            <person name="Wang D."/>
            <person name="Wang C."/>
            <person name="Pandey M.K."/>
            <person name="Ge S."/>
            <person name="Xu Q."/>
            <person name="Li N."/>
            <person name="Li G."/>
            <person name="Huang Y."/>
            <person name="Saxena R.K."/>
            <person name="Ji Y."/>
            <person name="Li M."/>
            <person name="Yan X."/>
            <person name="He Y."/>
            <person name="Liu Y."/>
            <person name="Wang X."/>
            <person name="Xiang C."/>
            <person name="Varshney R.K."/>
            <person name="Ding H."/>
            <person name="Gao S."/>
            <person name="Zong X."/>
        </authorList>
    </citation>
    <scope>NUCLEOTIDE SEQUENCE [LARGE SCALE GENOMIC DNA]</scope>
    <source>
        <strain evidence="1 2">cv. Zhongwan 6</strain>
    </source>
</reference>
<comment type="caution">
    <text evidence="1">The sequence shown here is derived from an EMBL/GenBank/DDBJ whole genome shotgun (WGS) entry which is preliminary data.</text>
</comment>
<accession>A0A9D4WIS1</accession>
<name>A0A9D4WIS1_PEA</name>
<sequence>MKNQVSNESSGSSTRFSEGSILCCDSCTDSDVRQGNNRFWNEVDFDVPNWAWKNIEKLDVTGNEDDKRYVKESWFWAKVVGMDRGTGLSSSMSVLINGSPTKDFLVGRGLKQDDPPFLFAIVVDGLPSLVKQAVNIGLFKGFQVTEIISYNLIVDYGKAASKRL</sequence>
<gene>
    <name evidence="1" type="ORF">KIW84_066028</name>
</gene>
<dbReference type="Proteomes" id="UP001058974">
    <property type="component" value="Chromosome 6"/>
</dbReference>
<evidence type="ECO:0000313" key="1">
    <source>
        <dbReference type="EMBL" id="KAI5401401.1"/>
    </source>
</evidence>
<keyword evidence="2" id="KW-1185">Reference proteome</keyword>
<protein>
    <submittedName>
        <fullName evidence="1">Uncharacterized protein</fullName>
    </submittedName>
</protein>
<organism evidence="1 2">
    <name type="scientific">Pisum sativum</name>
    <name type="common">Garden pea</name>
    <name type="synonym">Lathyrus oleraceus</name>
    <dbReference type="NCBI Taxonomy" id="3888"/>
    <lineage>
        <taxon>Eukaryota</taxon>
        <taxon>Viridiplantae</taxon>
        <taxon>Streptophyta</taxon>
        <taxon>Embryophyta</taxon>
        <taxon>Tracheophyta</taxon>
        <taxon>Spermatophyta</taxon>
        <taxon>Magnoliopsida</taxon>
        <taxon>eudicotyledons</taxon>
        <taxon>Gunneridae</taxon>
        <taxon>Pentapetalae</taxon>
        <taxon>rosids</taxon>
        <taxon>fabids</taxon>
        <taxon>Fabales</taxon>
        <taxon>Fabaceae</taxon>
        <taxon>Papilionoideae</taxon>
        <taxon>50 kb inversion clade</taxon>
        <taxon>NPAAA clade</taxon>
        <taxon>Hologalegina</taxon>
        <taxon>IRL clade</taxon>
        <taxon>Fabeae</taxon>
        <taxon>Lathyrus</taxon>
    </lineage>
</organism>
<dbReference type="EMBL" id="JAMSHJ010000006">
    <property type="protein sequence ID" value="KAI5401401.1"/>
    <property type="molecule type" value="Genomic_DNA"/>
</dbReference>
<proteinExistence type="predicted"/>
<dbReference type="AlphaFoldDB" id="A0A9D4WIS1"/>
<evidence type="ECO:0000313" key="2">
    <source>
        <dbReference type="Proteomes" id="UP001058974"/>
    </source>
</evidence>
<dbReference type="Gramene" id="Psat06G0602800-T1">
    <property type="protein sequence ID" value="KAI5401401.1"/>
    <property type="gene ID" value="KIW84_066028"/>
</dbReference>